<sequence length="60" mass="6603">MSKSSKVAAGGVVVGIALIWIIGFWPALLVMVGVPVAAYLMLDKTQRRRLQRITRKEIGH</sequence>
<keyword evidence="3" id="KW-1185">Reference proteome</keyword>
<keyword evidence="1" id="KW-0812">Transmembrane</keyword>
<dbReference type="Proteomes" id="UP000540423">
    <property type="component" value="Unassembled WGS sequence"/>
</dbReference>
<evidence type="ECO:0000313" key="2">
    <source>
        <dbReference type="EMBL" id="MBB6438826.1"/>
    </source>
</evidence>
<dbReference type="RefSeq" id="WP_185035260.1">
    <property type="nucleotide sequence ID" value="NZ_BNBN01000012.1"/>
</dbReference>
<protein>
    <submittedName>
        <fullName evidence="2">Putative membrane protein</fullName>
    </submittedName>
</protein>
<name>A0A7X0LTA7_9ACTN</name>
<organism evidence="2 3">
    <name type="scientific">Streptomyces candidus</name>
    <dbReference type="NCBI Taxonomy" id="67283"/>
    <lineage>
        <taxon>Bacteria</taxon>
        <taxon>Bacillati</taxon>
        <taxon>Actinomycetota</taxon>
        <taxon>Actinomycetes</taxon>
        <taxon>Kitasatosporales</taxon>
        <taxon>Streptomycetaceae</taxon>
        <taxon>Streptomyces</taxon>
    </lineage>
</organism>
<accession>A0A7X0LTA7</accession>
<proteinExistence type="predicted"/>
<evidence type="ECO:0000256" key="1">
    <source>
        <dbReference type="SAM" id="Phobius"/>
    </source>
</evidence>
<keyword evidence="1" id="KW-1133">Transmembrane helix</keyword>
<feature type="transmembrane region" description="Helical" evidence="1">
    <location>
        <begin position="12"/>
        <end position="42"/>
    </location>
</feature>
<keyword evidence="1" id="KW-0472">Membrane</keyword>
<reference evidence="2 3" key="1">
    <citation type="submission" date="2020-08" db="EMBL/GenBank/DDBJ databases">
        <title>Genomic Encyclopedia of Type Strains, Phase IV (KMG-IV): sequencing the most valuable type-strain genomes for metagenomic binning, comparative biology and taxonomic classification.</title>
        <authorList>
            <person name="Goeker M."/>
        </authorList>
    </citation>
    <scope>NUCLEOTIDE SEQUENCE [LARGE SCALE GENOMIC DNA]</scope>
    <source>
        <strain evidence="2 3">DSM 40141</strain>
    </source>
</reference>
<gene>
    <name evidence="2" type="ORF">HNQ79_005338</name>
</gene>
<evidence type="ECO:0000313" key="3">
    <source>
        <dbReference type="Proteomes" id="UP000540423"/>
    </source>
</evidence>
<dbReference type="EMBL" id="JACHEM010000015">
    <property type="protein sequence ID" value="MBB6438826.1"/>
    <property type="molecule type" value="Genomic_DNA"/>
</dbReference>
<dbReference type="AlphaFoldDB" id="A0A7X0LTA7"/>
<comment type="caution">
    <text evidence="2">The sequence shown here is derived from an EMBL/GenBank/DDBJ whole genome shotgun (WGS) entry which is preliminary data.</text>
</comment>